<dbReference type="EMBL" id="ML977558">
    <property type="protein sequence ID" value="KAF2006921.1"/>
    <property type="molecule type" value="Genomic_DNA"/>
</dbReference>
<sequence length="659" mass="72958">MSNSYIQRLPGPDSPDSLSDVDGDSPVFITSYLEESEPLISHGPKSDIGGNEASRECQGQARPKMHIRFRPQPCPGKTSADIIDEGELMRYGDQRSRFSIYGSPSACPKTQGLVFDPSNTSSTDHQKTLLRRSSSSSHLESVSRFHDPRVSSATLQRQLVNQTKRRGNLPLRRMPTDERLPDHPSLNWCHTREPSIPSSPAQFGEAPKGELRPVPLKTCLKQKSKSAATTPPFITGDDTEHTTGISPFGSLRRVKTVEFEREANRTLLYLPPLQVWTAEDHSEVDVNPEESELRTTNHTKSRPKTFKRMRSCPGPKTKSSTADPAITKTDVHVIAVAPSLSMDDIPDEDPIETTIPTMQIVESRSGCYEVVWDNVPPEHDIRERRRGSTASLALQNVGSGGAKGLERVNTRLTEWTQGKDSPTDIFKPQIVVFPDSDGRSRNLDPSYDDDEFTIFAPPNTTHPSANQSTHPYRSESVRLSTSSSHDDTNSQHSGDSPMTEKPDSVHSSLVLPDPGAATKRPGYLIGASRGVRKPPQDRRLSNVDESDMKFRGHRDSVTLLRSRMVTSSGISLELFMHRDSVSMAKKRMYARNHAVSSAREIPKKVGLGLEFVAPFGSGTKSAPTTPREEERGMGFGEGMEGERGVARQNNMQQHIRIVE</sequence>
<feature type="region of interest" description="Disordered" evidence="1">
    <location>
        <begin position="417"/>
        <end position="541"/>
    </location>
</feature>
<dbReference type="OrthoDB" id="3944862at2759"/>
<feature type="region of interest" description="Disordered" evidence="1">
    <location>
        <begin position="116"/>
        <end position="210"/>
    </location>
</feature>
<organism evidence="2 3">
    <name type="scientific">Amniculicola lignicola CBS 123094</name>
    <dbReference type="NCBI Taxonomy" id="1392246"/>
    <lineage>
        <taxon>Eukaryota</taxon>
        <taxon>Fungi</taxon>
        <taxon>Dikarya</taxon>
        <taxon>Ascomycota</taxon>
        <taxon>Pezizomycotina</taxon>
        <taxon>Dothideomycetes</taxon>
        <taxon>Pleosporomycetidae</taxon>
        <taxon>Pleosporales</taxon>
        <taxon>Amniculicolaceae</taxon>
        <taxon>Amniculicola</taxon>
    </lineage>
</organism>
<dbReference type="AlphaFoldDB" id="A0A6A5X1J6"/>
<reference evidence="2" key="1">
    <citation type="journal article" date="2020" name="Stud. Mycol.">
        <title>101 Dothideomycetes genomes: a test case for predicting lifestyles and emergence of pathogens.</title>
        <authorList>
            <person name="Haridas S."/>
            <person name="Albert R."/>
            <person name="Binder M."/>
            <person name="Bloem J."/>
            <person name="Labutti K."/>
            <person name="Salamov A."/>
            <person name="Andreopoulos B."/>
            <person name="Baker S."/>
            <person name="Barry K."/>
            <person name="Bills G."/>
            <person name="Bluhm B."/>
            <person name="Cannon C."/>
            <person name="Castanera R."/>
            <person name="Culley D."/>
            <person name="Daum C."/>
            <person name="Ezra D."/>
            <person name="Gonzalez J."/>
            <person name="Henrissat B."/>
            <person name="Kuo A."/>
            <person name="Liang C."/>
            <person name="Lipzen A."/>
            <person name="Lutzoni F."/>
            <person name="Magnuson J."/>
            <person name="Mondo S."/>
            <person name="Nolan M."/>
            <person name="Ohm R."/>
            <person name="Pangilinan J."/>
            <person name="Park H.-J."/>
            <person name="Ramirez L."/>
            <person name="Alfaro M."/>
            <person name="Sun H."/>
            <person name="Tritt A."/>
            <person name="Yoshinaga Y."/>
            <person name="Zwiers L.-H."/>
            <person name="Turgeon B."/>
            <person name="Goodwin S."/>
            <person name="Spatafora J."/>
            <person name="Crous P."/>
            <person name="Grigoriev I."/>
        </authorList>
    </citation>
    <scope>NUCLEOTIDE SEQUENCE</scope>
    <source>
        <strain evidence="2">CBS 123094</strain>
    </source>
</reference>
<evidence type="ECO:0000313" key="2">
    <source>
        <dbReference type="EMBL" id="KAF2006921.1"/>
    </source>
</evidence>
<keyword evidence="3" id="KW-1185">Reference proteome</keyword>
<proteinExistence type="predicted"/>
<feature type="region of interest" description="Disordered" evidence="1">
    <location>
        <begin position="286"/>
        <end position="323"/>
    </location>
</feature>
<evidence type="ECO:0000313" key="3">
    <source>
        <dbReference type="Proteomes" id="UP000799779"/>
    </source>
</evidence>
<gene>
    <name evidence="2" type="ORF">P154DRAFT_558868</name>
</gene>
<evidence type="ECO:0000256" key="1">
    <source>
        <dbReference type="SAM" id="MobiDB-lite"/>
    </source>
</evidence>
<feature type="compositionally biased region" description="Polar residues" evidence="1">
    <location>
        <begin position="151"/>
        <end position="162"/>
    </location>
</feature>
<accession>A0A6A5X1J6</accession>
<name>A0A6A5X1J6_9PLEO</name>
<feature type="region of interest" description="Disordered" evidence="1">
    <location>
        <begin position="617"/>
        <end position="659"/>
    </location>
</feature>
<feature type="compositionally biased region" description="Low complexity" evidence="1">
    <location>
        <begin position="131"/>
        <end position="140"/>
    </location>
</feature>
<dbReference type="Proteomes" id="UP000799779">
    <property type="component" value="Unassembled WGS sequence"/>
</dbReference>
<feature type="compositionally biased region" description="Basic residues" evidence="1">
    <location>
        <begin position="297"/>
        <end position="310"/>
    </location>
</feature>
<feature type="region of interest" description="Disordered" evidence="1">
    <location>
        <begin position="1"/>
        <end position="59"/>
    </location>
</feature>
<feature type="region of interest" description="Disordered" evidence="1">
    <location>
        <begin position="222"/>
        <end position="243"/>
    </location>
</feature>
<protein>
    <submittedName>
        <fullName evidence="2">Uncharacterized protein</fullName>
    </submittedName>
</protein>
<feature type="compositionally biased region" description="Polar residues" evidence="1">
    <location>
        <begin position="458"/>
        <end position="471"/>
    </location>
</feature>